<evidence type="ECO:0000313" key="1">
    <source>
        <dbReference type="EMBL" id="TDL94176.1"/>
    </source>
</evidence>
<evidence type="ECO:0000313" key="2">
    <source>
        <dbReference type="Proteomes" id="UP000295310"/>
    </source>
</evidence>
<dbReference type="RefSeq" id="WP_133432663.1">
    <property type="nucleotide sequence ID" value="NZ_SCWA01000021.1"/>
</dbReference>
<proteinExistence type="predicted"/>
<reference evidence="1 2" key="1">
    <citation type="submission" date="2019-01" db="EMBL/GenBank/DDBJ databases">
        <title>Draft genome sequences of the type strains of six Macrococcus species.</title>
        <authorList>
            <person name="Mazhar S."/>
            <person name="Altermann E."/>
            <person name="Hill C."/>
            <person name="Mcauliffe O."/>
        </authorList>
    </citation>
    <scope>NUCLEOTIDE SEQUENCE [LARGE SCALE GENOMIC DNA]</scope>
    <source>
        <strain evidence="1 2">CCM4811</strain>
    </source>
</reference>
<keyword evidence="2" id="KW-1185">Reference proteome</keyword>
<comment type="caution">
    <text evidence="1">The sequence shown here is derived from an EMBL/GenBank/DDBJ whole genome shotgun (WGS) entry which is preliminary data.</text>
</comment>
<gene>
    <name evidence="1" type="ORF">ERX27_09880</name>
</gene>
<organism evidence="1 2">
    <name type="scientific">Macrococcus brunensis</name>
    <dbReference type="NCBI Taxonomy" id="198483"/>
    <lineage>
        <taxon>Bacteria</taxon>
        <taxon>Bacillati</taxon>
        <taxon>Bacillota</taxon>
        <taxon>Bacilli</taxon>
        <taxon>Bacillales</taxon>
        <taxon>Staphylococcaceae</taxon>
        <taxon>Macrococcus</taxon>
    </lineage>
</organism>
<dbReference type="Proteomes" id="UP000295310">
    <property type="component" value="Unassembled WGS sequence"/>
</dbReference>
<name>A0A4V3BD43_9STAP</name>
<dbReference type="EMBL" id="SCWA01000021">
    <property type="protein sequence ID" value="TDL94176.1"/>
    <property type="molecule type" value="Genomic_DNA"/>
</dbReference>
<sequence>MNIERYILFREGLVYPGLLIRIVEAINNTEETLENIDDCIYIQQILKYIKWLSTNKEVSEKMLNESGLTKELLDEGEKILQKRINIYLNTIKLADIQVFLNSDSIYDFKLFLDLIKDYKKTNLINQETFNQILDARKVHLYDILKTNWFVDEHKEIIKHELINSKQAANILIKANYKNKNTENVKKLEVDDETFSQIIEKYIDELNIIDSDLNILSDSKGALFQISPALKLKAKKKYDELTKKLLNKHSPAGLEFGVKIKQNKEQILPITYSQDGHYLVMNINSSIWATDNDELLNYFYYNTFIFNGYGVLNITNKENGALASLFSMDYDKFYEMDTVQRSYFMYDQSFLYVMNEFLEHNNKTVLDLIQHFINDILVKDYKIENIKFTLPKSEDQNEINRDLSLKIETLLKYYQYYVEYGYVNTDEIKMGYSLPKIKDLKSQSKMYIKIKNDFNINKICQLLYNDQSPLYIYSVTELQTKGCFYLQFENNSLEINDKLKDNELVMFLLEQNILKEENDTLKFIDFNIISVLYHLYNKHYMNFYYLNGSVQNEINKLIELGYVEWENGLFTTEESNIVSFLLNNELYENAVAVRNKYAHPETLDEYTGKEVYEDFITILQLYIYIIMKINDDCRITQFLNKENQ</sequence>
<protein>
    <submittedName>
        <fullName evidence="1">Uncharacterized protein</fullName>
    </submittedName>
</protein>
<dbReference type="AlphaFoldDB" id="A0A4V3BD43"/>
<accession>A0A4V3BD43</accession>